<evidence type="ECO:0000256" key="4">
    <source>
        <dbReference type="ARBA" id="ARBA00023043"/>
    </source>
</evidence>
<dbReference type="GO" id="GO:0043124">
    <property type="term" value="P:negative regulation of canonical NF-kappaB signal transduction"/>
    <property type="evidence" value="ECO:0007669"/>
    <property type="project" value="InterPro"/>
</dbReference>
<dbReference type="AlphaFoldDB" id="A0AA39GEF6"/>
<feature type="compositionally biased region" description="Basic residues" evidence="6">
    <location>
        <begin position="74"/>
        <end position="84"/>
    </location>
</feature>
<dbReference type="Proteomes" id="UP001175261">
    <property type="component" value="Unassembled WGS sequence"/>
</dbReference>
<gene>
    <name evidence="7" type="ORF">NLU13_7000</name>
</gene>
<evidence type="ECO:0000256" key="1">
    <source>
        <dbReference type="ARBA" id="ARBA00004123"/>
    </source>
</evidence>
<evidence type="ECO:0000256" key="3">
    <source>
        <dbReference type="ARBA" id="ARBA00022737"/>
    </source>
</evidence>
<feature type="compositionally biased region" description="Pro residues" evidence="6">
    <location>
        <begin position="129"/>
        <end position="141"/>
    </location>
</feature>
<dbReference type="GO" id="GO:0005634">
    <property type="term" value="C:nucleus"/>
    <property type="evidence" value="ECO:0007669"/>
    <property type="project" value="UniProtKB-SubCell"/>
</dbReference>
<keyword evidence="8" id="KW-1185">Reference proteome</keyword>
<name>A0AA39GEF6_SARSR</name>
<dbReference type="PANTHER" id="PTHR15263">
    <property type="entry name" value="I-KAPPA-B-LIKE PROTEIN IKBL"/>
    <property type="match status" value="1"/>
</dbReference>
<comment type="subcellular location">
    <subcellularLocation>
        <location evidence="1">Nucleus</location>
    </subcellularLocation>
</comment>
<keyword evidence="5" id="KW-0539">Nucleus</keyword>
<feature type="region of interest" description="Disordered" evidence="6">
    <location>
        <begin position="1"/>
        <end position="150"/>
    </location>
</feature>
<evidence type="ECO:0000313" key="8">
    <source>
        <dbReference type="Proteomes" id="UP001175261"/>
    </source>
</evidence>
<feature type="region of interest" description="Disordered" evidence="6">
    <location>
        <begin position="218"/>
        <end position="237"/>
    </location>
</feature>
<evidence type="ECO:0000313" key="7">
    <source>
        <dbReference type="EMBL" id="KAK0385823.1"/>
    </source>
</evidence>
<proteinExistence type="predicted"/>
<feature type="compositionally biased region" description="Basic residues" evidence="6">
    <location>
        <begin position="29"/>
        <end position="40"/>
    </location>
</feature>
<evidence type="ECO:0000256" key="5">
    <source>
        <dbReference type="ARBA" id="ARBA00023242"/>
    </source>
</evidence>
<keyword evidence="4" id="KW-0040">ANK repeat</keyword>
<organism evidence="7 8">
    <name type="scientific">Sarocladium strictum</name>
    <name type="common">Black bundle disease fungus</name>
    <name type="synonym">Acremonium strictum</name>
    <dbReference type="NCBI Taxonomy" id="5046"/>
    <lineage>
        <taxon>Eukaryota</taxon>
        <taxon>Fungi</taxon>
        <taxon>Dikarya</taxon>
        <taxon>Ascomycota</taxon>
        <taxon>Pezizomycotina</taxon>
        <taxon>Sordariomycetes</taxon>
        <taxon>Hypocreomycetidae</taxon>
        <taxon>Hypocreales</taxon>
        <taxon>Sarocladiaceae</taxon>
        <taxon>Sarocladium</taxon>
    </lineage>
</organism>
<sequence>MMDNPTRSPRRQHILSSINPEIEDTRERSPKRHRRRRRSRSREDGDEARPRDDDPEEKTRPRRSRLKLKDEKSRHHRRRHRSRSTSRASHREQPRSRSRSPSSRSRRHRHRHHDRSPSHRHHRRRHRSPTPPNPHQSPPLDPEAAFRESLFDAMADDEGAAYWEGVYGQPIHIYEEEYANSNGNGEGSLERMSEEEYAAYVRQKMWEKTNAGLLEERARREQMRKEKEEKKKRERELHDEAIKAAQKEDEQRFKRRWQKRFQEYLTRWADVPTTTQLSTSRPRPSPETILPWPVDSGRREDICESAVRTFFIRGLNAADIGEQQLAAKLKEERVRWHPDKIQQRLGGEVEEVVMKDVTAIFQAVDKMWAEVRGKA</sequence>
<dbReference type="PANTHER" id="PTHR15263:SF1">
    <property type="entry name" value="NF-KAPPA-B INHIBITOR-LIKE PROTEIN 1"/>
    <property type="match status" value="1"/>
</dbReference>
<evidence type="ECO:0000256" key="2">
    <source>
        <dbReference type="ARBA" id="ARBA00022553"/>
    </source>
</evidence>
<comment type="caution">
    <text evidence="7">The sequence shown here is derived from an EMBL/GenBank/DDBJ whole genome shotgun (WGS) entry which is preliminary data.</text>
</comment>
<reference evidence="7" key="1">
    <citation type="submission" date="2022-10" db="EMBL/GenBank/DDBJ databases">
        <title>Determination and structural analysis of whole genome sequence of Sarocladium strictum F4-1.</title>
        <authorList>
            <person name="Hu L."/>
            <person name="Jiang Y."/>
        </authorList>
    </citation>
    <scope>NUCLEOTIDE SEQUENCE</scope>
    <source>
        <strain evidence="7">F4-1</strain>
    </source>
</reference>
<keyword evidence="2" id="KW-0597">Phosphoprotein</keyword>
<dbReference type="InterPro" id="IPR038753">
    <property type="entry name" value="NFKBIL1"/>
</dbReference>
<evidence type="ECO:0000256" key="6">
    <source>
        <dbReference type="SAM" id="MobiDB-lite"/>
    </source>
</evidence>
<accession>A0AA39GEF6</accession>
<protein>
    <submittedName>
        <fullName evidence="7">Uncharacterized protein</fullName>
    </submittedName>
</protein>
<dbReference type="EMBL" id="JAPDFR010000006">
    <property type="protein sequence ID" value="KAK0385823.1"/>
    <property type="molecule type" value="Genomic_DNA"/>
</dbReference>
<feature type="compositionally biased region" description="Basic and acidic residues" evidence="6">
    <location>
        <begin position="41"/>
        <end position="52"/>
    </location>
</feature>
<feature type="compositionally biased region" description="Basic residues" evidence="6">
    <location>
        <begin position="104"/>
        <end position="128"/>
    </location>
</feature>
<keyword evidence="3" id="KW-0677">Repeat</keyword>